<dbReference type="Proteomes" id="UP001151760">
    <property type="component" value="Unassembled WGS sequence"/>
</dbReference>
<organism evidence="3 4">
    <name type="scientific">Tanacetum coccineum</name>
    <dbReference type="NCBI Taxonomy" id="301880"/>
    <lineage>
        <taxon>Eukaryota</taxon>
        <taxon>Viridiplantae</taxon>
        <taxon>Streptophyta</taxon>
        <taxon>Embryophyta</taxon>
        <taxon>Tracheophyta</taxon>
        <taxon>Spermatophyta</taxon>
        <taxon>Magnoliopsida</taxon>
        <taxon>eudicotyledons</taxon>
        <taxon>Gunneridae</taxon>
        <taxon>Pentapetalae</taxon>
        <taxon>asterids</taxon>
        <taxon>campanulids</taxon>
        <taxon>Asterales</taxon>
        <taxon>Asteraceae</taxon>
        <taxon>Asteroideae</taxon>
        <taxon>Anthemideae</taxon>
        <taxon>Anthemidinae</taxon>
        <taxon>Tanacetum</taxon>
    </lineage>
</organism>
<feature type="region of interest" description="Disordered" evidence="2">
    <location>
        <begin position="272"/>
        <end position="295"/>
    </location>
</feature>
<sequence length="478" mass="54074">MTRSSNTKVFTLFANPERQFQSRKDITPIAVHNIYSFYESESSESELEDLNEINIETLMLEQYLALNRNNSQVGVLDSRGLITRLTAVEALDSIQEIVDHSHRWHKEESDKKTSNNSLSTLTDKLINLNHDMNNLMEDIHKINLKSNMKFCHEDVKSLGNPRPVNMVIEMADRSMQSPKGIVENTHASYCTLIRIDVFGEKILLEVGKEQVIFDANEGATPVTVSPVCVIKDFDVIDNIEGPDDLEDFLMDDDLTEDLGNFIQDNNLFLNYEDPGANPPSPNKSPSGNWNPVEEFQDSDDNLGNNIVRKARNLQVFIECHSFLTDFIILENVNEFVKKGLTEVLAIRKEILRSLSLIVVCVGDLPLQLGEPSLVMIGENCGDPRRIKSKSEDLNEIDIETLTVEQYLAQNRNNSQVGLKRPRIGKNIVFEIKSQLLRELRETTFSGGKIEDSLEHLRKILEIASLFNTPGILGSDIML</sequence>
<evidence type="ECO:0000256" key="2">
    <source>
        <dbReference type="SAM" id="MobiDB-lite"/>
    </source>
</evidence>
<gene>
    <name evidence="3" type="ORF">Tco_0652251</name>
</gene>
<feature type="coiled-coil region" evidence="1">
    <location>
        <begin position="118"/>
        <end position="145"/>
    </location>
</feature>
<evidence type="ECO:0000313" key="4">
    <source>
        <dbReference type="Proteomes" id="UP001151760"/>
    </source>
</evidence>
<keyword evidence="1" id="KW-0175">Coiled coil</keyword>
<comment type="caution">
    <text evidence="3">The sequence shown here is derived from an EMBL/GenBank/DDBJ whole genome shotgun (WGS) entry which is preliminary data.</text>
</comment>
<dbReference type="EMBL" id="BQNB010009008">
    <property type="protein sequence ID" value="GJS57467.1"/>
    <property type="molecule type" value="Genomic_DNA"/>
</dbReference>
<proteinExistence type="predicted"/>
<reference evidence="3" key="2">
    <citation type="submission" date="2022-01" db="EMBL/GenBank/DDBJ databases">
        <authorList>
            <person name="Yamashiro T."/>
            <person name="Shiraishi A."/>
            <person name="Satake H."/>
            <person name="Nakayama K."/>
        </authorList>
    </citation>
    <scope>NUCLEOTIDE SEQUENCE</scope>
</reference>
<evidence type="ECO:0000313" key="3">
    <source>
        <dbReference type="EMBL" id="GJS57467.1"/>
    </source>
</evidence>
<evidence type="ECO:0000256" key="1">
    <source>
        <dbReference type="SAM" id="Coils"/>
    </source>
</evidence>
<name>A0ABQ4WX20_9ASTR</name>
<protein>
    <submittedName>
        <fullName evidence="3">Uncharacterized protein</fullName>
    </submittedName>
</protein>
<accession>A0ABQ4WX20</accession>
<keyword evidence="4" id="KW-1185">Reference proteome</keyword>
<reference evidence="3" key="1">
    <citation type="journal article" date="2022" name="Int. J. Mol. Sci.">
        <title>Draft Genome of Tanacetum Coccineum: Genomic Comparison of Closely Related Tanacetum-Family Plants.</title>
        <authorList>
            <person name="Yamashiro T."/>
            <person name="Shiraishi A."/>
            <person name="Nakayama K."/>
            <person name="Satake H."/>
        </authorList>
    </citation>
    <scope>NUCLEOTIDE SEQUENCE</scope>
</reference>